<dbReference type="GO" id="GO:0004712">
    <property type="term" value="F:protein serine/threonine/tyrosine kinase activity"/>
    <property type="evidence" value="ECO:0007669"/>
    <property type="project" value="UniProtKB-UniRule"/>
</dbReference>
<dbReference type="GO" id="GO:0000155">
    <property type="term" value="F:phosphorelay sensor kinase activity"/>
    <property type="evidence" value="ECO:0007669"/>
    <property type="project" value="InterPro"/>
</dbReference>
<comment type="miscellaneous">
    <text evidence="14">Both phosphorylation and phosphorolysis are carried out by the same active site and suggest a common mechanism for both reactions.</text>
</comment>
<feature type="active site" evidence="14">
    <location>
        <position position="166"/>
    </location>
</feature>
<comment type="function">
    <text evidence="14">Catalyzes the ATP- as well as the pyrophosphate-dependent phosphorylation of a specific serine residue in HPr, a phosphocarrier protein of the phosphoenolpyruvate-dependent sugar phosphotransferase system (PTS). HprK/P also catalyzes the pyrophosphate-producing, inorganic phosphate-dependent dephosphorylation (phosphorolysis) of seryl-phosphorylated HPr (P-Ser-HPr).</text>
</comment>
<comment type="cofactor">
    <cofactor evidence="2 14">
        <name>Mg(2+)</name>
        <dbReference type="ChEBI" id="CHEBI:18420"/>
    </cofactor>
</comment>
<evidence type="ECO:0000256" key="7">
    <source>
        <dbReference type="ARBA" id="ARBA00022723"/>
    </source>
</evidence>
<evidence type="ECO:0000256" key="1">
    <source>
        <dbReference type="ARBA" id="ARBA00001120"/>
    </source>
</evidence>
<evidence type="ECO:0000256" key="10">
    <source>
        <dbReference type="ARBA" id="ARBA00022840"/>
    </source>
</evidence>
<protein>
    <recommendedName>
        <fullName evidence="14">HPr kinase/phosphorylase</fullName>
        <shortName evidence="14">HPrK/P</shortName>
        <ecNumber evidence="14">2.7.11.-</ecNumber>
        <ecNumber evidence="14">2.7.4.-</ecNumber>
    </recommendedName>
    <alternativeName>
        <fullName evidence="14">HPr(Ser) kinase/phosphorylase</fullName>
    </alternativeName>
</protein>
<feature type="active site" description="Proton acceptor; for phosphorylation activity. Proton donor; for dephosphorylation activity" evidence="14">
    <location>
        <position position="184"/>
    </location>
</feature>
<evidence type="ECO:0000256" key="11">
    <source>
        <dbReference type="ARBA" id="ARBA00022842"/>
    </source>
</evidence>
<dbReference type="OrthoDB" id="9778803at2"/>
<evidence type="ECO:0000256" key="12">
    <source>
        <dbReference type="ARBA" id="ARBA00023268"/>
    </source>
</evidence>
<feature type="domain" description="HPr(Ser) kinase/phosphorylase N-terminal" evidence="15">
    <location>
        <begin position="14"/>
        <end position="134"/>
    </location>
</feature>
<evidence type="ECO:0000313" key="17">
    <source>
        <dbReference type="EMBL" id="RFU94836.1"/>
    </source>
</evidence>
<evidence type="ECO:0000313" key="18">
    <source>
        <dbReference type="Proteomes" id="UP000264002"/>
    </source>
</evidence>
<dbReference type="Pfam" id="PF07475">
    <property type="entry name" value="Hpr_kinase_C"/>
    <property type="match status" value="1"/>
</dbReference>
<dbReference type="SUPFAM" id="SSF53795">
    <property type="entry name" value="PEP carboxykinase-like"/>
    <property type="match status" value="1"/>
</dbReference>
<keyword evidence="9 14" id="KW-0418">Kinase</keyword>
<keyword evidence="5 14" id="KW-0723">Serine/threonine-protein kinase</keyword>
<feature type="active site" evidence="14">
    <location>
        <position position="251"/>
    </location>
</feature>
<reference evidence="18" key="1">
    <citation type="submission" date="2018-08" db="EMBL/GenBank/DDBJ databases">
        <authorList>
            <person name="Grouzdev D.S."/>
            <person name="Krutkina M.S."/>
        </authorList>
    </citation>
    <scope>NUCLEOTIDE SEQUENCE [LARGE SCALE GENOMIC DNA]</scope>
    <source>
        <strain evidence="18">4-11</strain>
    </source>
</reference>
<keyword evidence="8 14" id="KW-0547">Nucleotide-binding</keyword>
<feature type="region of interest" description="Important for the catalytic mechanism of both phosphorylation and dephosphorylation" evidence="14">
    <location>
        <begin position="209"/>
        <end position="218"/>
    </location>
</feature>
<reference evidence="17 18" key="2">
    <citation type="submission" date="2018-09" db="EMBL/GenBank/DDBJ databases">
        <title>Genome of Sphaerochaeta halotolerans strain 4-11.</title>
        <authorList>
            <person name="Nazina T.N."/>
            <person name="Sokolova D.S."/>
        </authorList>
    </citation>
    <scope>NUCLEOTIDE SEQUENCE [LARGE SCALE GENOMIC DNA]</scope>
    <source>
        <strain evidence="17 18">4-11</strain>
    </source>
</reference>
<keyword evidence="12 14" id="KW-0511">Multifunctional enzyme</keyword>
<comment type="subunit">
    <text evidence="4 14">Homohexamer.</text>
</comment>
<evidence type="ECO:0000256" key="5">
    <source>
        <dbReference type="ARBA" id="ARBA00022527"/>
    </source>
</evidence>
<organism evidence="17 18">
    <name type="scientific">Sphaerochaeta halotolerans</name>
    <dbReference type="NCBI Taxonomy" id="2293840"/>
    <lineage>
        <taxon>Bacteria</taxon>
        <taxon>Pseudomonadati</taxon>
        <taxon>Spirochaetota</taxon>
        <taxon>Spirochaetia</taxon>
        <taxon>Spirochaetales</taxon>
        <taxon>Sphaerochaetaceae</taxon>
        <taxon>Sphaerochaeta</taxon>
    </lineage>
</organism>
<evidence type="ECO:0000256" key="13">
    <source>
        <dbReference type="ARBA" id="ARBA00047657"/>
    </source>
</evidence>
<keyword evidence="6 14" id="KW-0808">Transferase</keyword>
<dbReference type="PANTHER" id="PTHR30305">
    <property type="entry name" value="PROTEIN YJDM-RELATED"/>
    <property type="match status" value="1"/>
</dbReference>
<accession>A0A372MHM2</accession>
<dbReference type="EC" id="2.7.4.-" evidence="14"/>
<dbReference type="InterPro" id="IPR028979">
    <property type="entry name" value="Ser_kin/Pase_Hpr-like_N_sf"/>
</dbReference>
<keyword evidence="11 14" id="KW-0460">Magnesium</keyword>
<feature type="binding site" evidence="14">
    <location>
        <begin position="160"/>
        <end position="167"/>
    </location>
    <ligand>
        <name>ATP</name>
        <dbReference type="ChEBI" id="CHEBI:30616"/>
    </ligand>
</feature>
<feature type="active site" evidence="14">
    <location>
        <position position="145"/>
    </location>
</feature>
<sequence length="327" mass="36705">MTDFTVLDLLDLDLKEHNHLRLSCIAGRSGLSKRITTSKISRPGLPLSGFFEEFSNNSIQVFGKGERAYLEKLETEQNTDSIDKLFSYDIPCCVFCDNSNPSPRLIELAEETGTAILKTDLLSSDFSRRLYQTLDEVFAPTQTIHGVLVEVYGIGVLITGESGVGKSETALELIERGHRLISDDTVKLRNISDNYLIGMGENPLLAHHMELRGLGIINLANLYGVGAIRDRKQVQLAVHLEPWDAQKNYDRVGEAILEDIYLGIAIPKVIIPVKPGRNIPVIIETAARNERLKKLGYYSAKEFDQSVLKWMESESARKMYYVNEETL</sequence>
<comment type="domain">
    <text evidence="14">The Walker A ATP-binding motif also binds Pi and PPi.</text>
</comment>
<dbReference type="CDD" id="cd01918">
    <property type="entry name" value="HprK_C"/>
    <property type="match status" value="1"/>
</dbReference>
<feature type="domain" description="HPr kinase/phosphorylase C-terminal" evidence="16">
    <location>
        <begin position="138"/>
        <end position="305"/>
    </location>
</feature>
<proteinExistence type="inferred from homology"/>
<keyword evidence="18" id="KW-1185">Reference proteome</keyword>
<feature type="region of interest" description="Important for the catalytic mechanism of dephosphorylation" evidence="14">
    <location>
        <begin position="272"/>
        <end position="277"/>
    </location>
</feature>
<dbReference type="AlphaFoldDB" id="A0A372MHM2"/>
<evidence type="ECO:0000256" key="14">
    <source>
        <dbReference type="HAMAP-Rule" id="MF_01249"/>
    </source>
</evidence>
<dbReference type="Gene3D" id="3.40.1390.20">
    <property type="entry name" value="HprK N-terminal domain-like"/>
    <property type="match status" value="1"/>
</dbReference>
<dbReference type="EMBL" id="QUWK01000007">
    <property type="protein sequence ID" value="RFU94836.1"/>
    <property type="molecule type" value="Genomic_DNA"/>
</dbReference>
<keyword evidence="10 14" id="KW-0067">ATP-binding</keyword>
<keyword evidence="7 14" id="KW-0479">Metal-binding</keyword>
<comment type="catalytic activity">
    <reaction evidence="1 14">
        <text>[HPr protein]-L-serine + ATP = [HPr protein]-O-phospho-L-serine + ADP + H(+)</text>
        <dbReference type="Rhea" id="RHEA:46600"/>
        <dbReference type="Rhea" id="RHEA-COMP:11602"/>
        <dbReference type="Rhea" id="RHEA-COMP:11603"/>
        <dbReference type="ChEBI" id="CHEBI:15378"/>
        <dbReference type="ChEBI" id="CHEBI:29999"/>
        <dbReference type="ChEBI" id="CHEBI:30616"/>
        <dbReference type="ChEBI" id="CHEBI:83421"/>
        <dbReference type="ChEBI" id="CHEBI:456216"/>
    </reaction>
</comment>
<evidence type="ECO:0000259" key="16">
    <source>
        <dbReference type="Pfam" id="PF07475"/>
    </source>
</evidence>
<comment type="catalytic activity">
    <reaction evidence="13 14">
        <text>[HPr protein]-O-phospho-L-serine + phosphate + H(+) = [HPr protein]-L-serine + diphosphate</text>
        <dbReference type="Rhea" id="RHEA:46604"/>
        <dbReference type="Rhea" id="RHEA-COMP:11602"/>
        <dbReference type="Rhea" id="RHEA-COMP:11603"/>
        <dbReference type="ChEBI" id="CHEBI:15378"/>
        <dbReference type="ChEBI" id="CHEBI:29999"/>
        <dbReference type="ChEBI" id="CHEBI:33019"/>
        <dbReference type="ChEBI" id="CHEBI:43474"/>
        <dbReference type="ChEBI" id="CHEBI:83421"/>
    </reaction>
</comment>
<name>A0A372MHM2_9SPIR</name>
<evidence type="ECO:0000256" key="3">
    <source>
        <dbReference type="ARBA" id="ARBA00006883"/>
    </source>
</evidence>
<dbReference type="NCBIfam" id="TIGR00679">
    <property type="entry name" value="hpr-ser"/>
    <property type="match status" value="1"/>
</dbReference>
<comment type="caution">
    <text evidence="17">The sequence shown here is derived from an EMBL/GenBank/DDBJ whole genome shotgun (WGS) entry which is preliminary data.</text>
</comment>
<dbReference type="SUPFAM" id="SSF75138">
    <property type="entry name" value="HprK N-terminal domain-like"/>
    <property type="match status" value="1"/>
</dbReference>
<dbReference type="GO" id="GO:0005524">
    <property type="term" value="F:ATP binding"/>
    <property type="evidence" value="ECO:0007669"/>
    <property type="project" value="UniProtKB-UniRule"/>
</dbReference>
<dbReference type="FunFam" id="3.40.50.300:FF:000174">
    <property type="entry name" value="HPr kinase/phosphorylase"/>
    <property type="match status" value="1"/>
</dbReference>
<dbReference type="RefSeq" id="WP_117330533.1">
    <property type="nucleotide sequence ID" value="NZ_QUWK01000007.1"/>
</dbReference>
<dbReference type="InterPro" id="IPR027417">
    <property type="entry name" value="P-loop_NTPase"/>
</dbReference>
<dbReference type="GO" id="GO:0000287">
    <property type="term" value="F:magnesium ion binding"/>
    <property type="evidence" value="ECO:0007669"/>
    <property type="project" value="UniProtKB-UniRule"/>
</dbReference>
<dbReference type="InterPro" id="IPR011104">
    <property type="entry name" value="Hpr_kin/Pase_C"/>
</dbReference>
<evidence type="ECO:0000256" key="9">
    <source>
        <dbReference type="ARBA" id="ARBA00022777"/>
    </source>
</evidence>
<evidence type="ECO:0000256" key="4">
    <source>
        <dbReference type="ARBA" id="ARBA00011643"/>
    </source>
</evidence>
<dbReference type="GO" id="GO:0006109">
    <property type="term" value="P:regulation of carbohydrate metabolic process"/>
    <property type="evidence" value="ECO:0007669"/>
    <property type="project" value="UniProtKB-UniRule"/>
</dbReference>
<dbReference type="PANTHER" id="PTHR30305:SF1">
    <property type="entry name" value="HPR KINASE_PHOSPHORYLASE"/>
    <property type="match status" value="1"/>
</dbReference>
<dbReference type="HAMAP" id="MF_01249">
    <property type="entry name" value="HPr_kinase"/>
    <property type="match status" value="1"/>
</dbReference>
<dbReference type="InterPro" id="IPR003755">
    <property type="entry name" value="HPr(Ser)_kin/Pase"/>
</dbReference>
<evidence type="ECO:0000256" key="8">
    <source>
        <dbReference type="ARBA" id="ARBA00022741"/>
    </source>
</evidence>
<comment type="similarity">
    <text evidence="3 14">Belongs to the HPrK/P family.</text>
</comment>
<dbReference type="EC" id="2.7.11.-" evidence="14"/>
<evidence type="ECO:0000259" key="15">
    <source>
        <dbReference type="Pfam" id="PF02603"/>
    </source>
</evidence>
<dbReference type="Proteomes" id="UP000264002">
    <property type="component" value="Unassembled WGS sequence"/>
</dbReference>
<dbReference type="InterPro" id="IPR011126">
    <property type="entry name" value="Hpr_kin/Pase_Hpr_N"/>
</dbReference>
<dbReference type="Gene3D" id="3.40.50.300">
    <property type="entry name" value="P-loop containing nucleotide triphosphate hydrolases"/>
    <property type="match status" value="1"/>
</dbReference>
<dbReference type="GO" id="GO:0004674">
    <property type="term" value="F:protein serine/threonine kinase activity"/>
    <property type="evidence" value="ECO:0007669"/>
    <property type="project" value="UniProtKB-KW"/>
</dbReference>
<dbReference type="Pfam" id="PF02603">
    <property type="entry name" value="Hpr_kinase_N"/>
    <property type="match status" value="1"/>
</dbReference>
<gene>
    <name evidence="14" type="primary">hprK</name>
    <name evidence="17" type="ORF">DYP60_08285</name>
</gene>
<feature type="binding site" evidence="14">
    <location>
        <position position="167"/>
    </location>
    <ligand>
        <name>Mg(2+)</name>
        <dbReference type="ChEBI" id="CHEBI:18420"/>
    </ligand>
</feature>
<evidence type="ECO:0000256" key="2">
    <source>
        <dbReference type="ARBA" id="ARBA00001946"/>
    </source>
</evidence>
<evidence type="ECO:0000256" key="6">
    <source>
        <dbReference type="ARBA" id="ARBA00022679"/>
    </source>
</evidence>
<feature type="binding site" evidence="14">
    <location>
        <position position="210"/>
    </location>
    <ligand>
        <name>Mg(2+)</name>
        <dbReference type="ChEBI" id="CHEBI:18420"/>
    </ligand>
</feature>